<dbReference type="Proteomes" id="UP000824120">
    <property type="component" value="Chromosome 9"/>
</dbReference>
<name>A0A9J5XAK8_SOLCO</name>
<keyword evidence="2" id="KW-1185">Reference proteome</keyword>
<feature type="non-terminal residue" evidence="1">
    <location>
        <position position="1"/>
    </location>
</feature>
<dbReference type="EMBL" id="JACXVP010000009">
    <property type="protein sequence ID" value="KAG5585385.1"/>
    <property type="molecule type" value="Genomic_DNA"/>
</dbReference>
<proteinExistence type="predicted"/>
<dbReference type="AlphaFoldDB" id="A0A9J5XAK8"/>
<accession>A0A9J5XAK8</accession>
<dbReference type="OrthoDB" id="1937542at2759"/>
<comment type="caution">
    <text evidence="1">The sequence shown here is derived from an EMBL/GenBank/DDBJ whole genome shotgun (WGS) entry which is preliminary data.</text>
</comment>
<evidence type="ECO:0000313" key="1">
    <source>
        <dbReference type="EMBL" id="KAG5585385.1"/>
    </source>
</evidence>
<protein>
    <submittedName>
        <fullName evidence="1">Uncharacterized protein</fullName>
    </submittedName>
</protein>
<reference evidence="1 2" key="1">
    <citation type="submission" date="2020-09" db="EMBL/GenBank/DDBJ databases">
        <title>De no assembly of potato wild relative species, Solanum commersonii.</title>
        <authorList>
            <person name="Cho K."/>
        </authorList>
    </citation>
    <scope>NUCLEOTIDE SEQUENCE [LARGE SCALE GENOMIC DNA]</scope>
    <source>
        <strain evidence="1">LZ3.2</strain>
        <tissue evidence="1">Leaf</tissue>
    </source>
</reference>
<organism evidence="1 2">
    <name type="scientific">Solanum commersonii</name>
    <name type="common">Commerson's wild potato</name>
    <name type="synonym">Commerson's nightshade</name>
    <dbReference type="NCBI Taxonomy" id="4109"/>
    <lineage>
        <taxon>Eukaryota</taxon>
        <taxon>Viridiplantae</taxon>
        <taxon>Streptophyta</taxon>
        <taxon>Embryophyta</taxon>
        <taxon>Tracheophyta</taxon>
        <taxon>Spermatophyta</taxon>
        <taxon>Magnoliopsida</taxon>
        <taxon>eudicotyledons</taxon>
        <taxon>Gunneridae</taxon>
        <taxon>Pentapetalae</taxon>
        <taxon>asterids</taxon>
        <taxon>lamiids</taxon>
        <taxon>Solanales</taxon>
        <taxon>Solanaceae</taxon>
        <taxon>Solanoideae</taxon>
        <taxon>Solaneae</taxon>
        <taxon>Solanum</taxon>
    </lineage>
</organism>
<sequence length="177" mass="20881">MEKYPCLHMVDTMEGKEWEIWKCAFAGKTGETSSHLFLHCTFTAQIWSMFLNFLEVKWTMPEHTADLLSCWIRRGGSKRQKTWWNLIPHCIWWTVWKERNSRNFEDISNSIHKVKWNCIVSLYFWCKEIGLEDSDQLLEFIRILASPQHILNAEEYNVYQFSKKCAFAGSGTAASSL</sequence>
<gene>
    <name evidence="1" type="ORF">H5410_045819</name>
</gene>
<evidence type="ECO:0000313" key="2">
    <source>
        <dbReference type="Proteomes" id="UP000824120"/>
    </source>
</evidence>